<feature type="compositionally biased region" description="Basic and acidic residues" evidence="1">
    <location>
        <begin position="63"/>
        <end position="79"/>
    </location>
</feature>
<comment type="caution">
    <text evidence="2">The sequence shown here is derived from an EMBL/GenBank/DDBJ whole genome shotgun (WGS) entry which is preliminary data.</text>
</comment>
<evidence type="ECO:0000313" key="3">
    <source>
        <dbReference type="Proteomes" id="UP000247689"/>
    </source>
</evidence>
<proteinExistence type="predicted"/>
<protein>
    <submittedName>
        <fullName evidence="2">Uncharacterized protein</fullName>
    </submittedName>
</protein>
<evidence type="ECO:0000256" key="1">
    <source>
        <dbReference type="SAM" id="MobiDB-lite"/>
    </source>
</evidence>
<gene>
    <name evidence="2" type="ORF">DL796_03240</name>
</gene>
<dbReference type="OrthoDB" id="6191810at2"/>
<feature type="region of interest" description="Disordered" evidence="1">
    <location>
        <begin position="35"/>
        <end position="79"/>
    </location>
</feature>
<accession>A0A318DB42</accession>
<dbReference type="EMBL" id="QICH01000001">
    <property type="protein sequence ID" value="PXF64167.1"/>
    <property type="molecule type" value="Genomic_DNA"/>
</dbReference>
<keyword evidence="3" id="KW-1185">Reference proteome</keyword>
<sequence length="313" mass="35561">MTNKIIIGLALCVVGLFYLAVSLWSENDTPAELTPEITSEQKVSLTKKDKEPATSELSVTQPVKDKETEPKEKVAKKDDADDKKVCQLANQYNDWYPSGNSYESTAFIAEVKAWANTRGYFETEYSRGSLDVKKRSDYDYYALEDLEDMAEAGDSMANVRLAYRLYLKGDKESLQKAQPYCNRAIADGYTALIMCKTANLMHEISDLDQQEKTELNRKNKERLELEFLAWQGVAERLGDELGAELAVSIMPEQEFEFDSASVQQKTTELVDNIQSYRKHLGIEGIQQLPMPKLLAYLLKNPEKIQEEINACFE</sequence>
<organism evidence="2 3">
    <name type="scientific">Kangiella spongicola</name>
    <dbReference type="NCBI Taxonomy" id="796379"/>
    <lineage>
        <taxon>Bacteria</taxon>
        <taxon>Pseudomonadati</taxon>
        <taxon>Pseudomonadota</taxon>
        <taxon>Gammaproteobacteria</taxon>
        <taxon>Kangiellales</taxon>
        <taxon>Kangiellaceae</taxon>
        <taxon>Kangiella</taxon>
    </lineage>
</organism>
<dbReference type="RefSeq" id="WP_110199919.1">
    <property type="nucleotide sequence ID" value="NZ_QICH01000001.1"/>
</dbReference>
<reference evidence="2 3" key="1">
    <citation type="submission" date="2018-05" db="EMBL/GenBank/DDBJ databases">
        <title>Kangiella spongicola genome sequence.</title>
        <authorList>
            <person name="Maclea K.S."/>
            <person name="Goen A.E."/>
            <person name="Kelley C."/>
            <person name="Underriner A."/>
            <person name="Silverwood T."/>
            <person name="Trachtenberg A.M."/>
        </authorList>
    </citation>
    <scope>NUCLEOTIDE SEQUENCE [LARGE SCALE GENOMIC DNA]</scope>
    <source>
        <strain evidence="2 3">ATCC BAA-2076</strain>
    </source>
</reference>
<dbReference type="Proteomes" id="UP000247689">
    <property type="component" value="Unassembled WGS sequence"/>
</dbReference>
<name>A0A318DB42_9GAMM</name>
<evidence type="ECO:0000313" key="2">
    <source>
        <dbReference type="EMBL" id="PXF64167.1"/>
    </source>
</evidence>
<dbReference type="AlphaFoldDB" id="A0A318DB42"/>